<dbReference type="EMBL" id="PVTP01000003">
    <property type="protein sequence ID" value="PRY78739.1"/>
    <property type="molecule type" value="Genomic_DNA"/>
</dbReference>
<accession>A0A2T0W186</accession>
<comment type="caution">
    <text evidence="1">The sequence shown here is derived from an EMBL/GenBank/DDBJ whole genome shotgun (WGS) entry which is preliminary data.</text>
</comment>
<dbReference type="InterPro" id="IPR027417">
    <property type="entry name" value="P-loop_NTPase"/>
</dbReference>
<reference evidence="1 2" key="1">
    <citation type="submission" date="2018-03" db="EMBL/GenBank/DDBJ databases">
        <title>Genomic Encyclopedia of Archaeal and Bacterial Type Strains, Phase II (KMG-II): from individual species to whole genera.</title>
        <authorList>
            <person name="Goeker M."/>
        </authorList>
    </citation>
    <scope>NUCLEOTIDE SEQUENCE [LARGE SCALE GENOMIC DNA]</scope>
    <source>
        <strain evidence="1 2">DSM 101533</strain>
    </source>
</reference>
<evidence type="ECO:0000313" key="2">
    <source>
        <dbReference type="Proteomes" id="UP000238007"/>
    </source>
</evidence>
<keyword evidence="2" id="KW-1185">Reference proteome</keyword>
<evidence type="ECO:0008006" key="3">
    <source>
        <dbReference type="Google" id="ProtNLM"/>
    </source>
</evidence>
<sequence length="198" mass="22791">MLVFAKEQLVILAVPKTGTSALSAALAPRASMVLRNPPSIKHVNMRRYQRFLRPLINQSQETGPEVMAIIRHPVDWLGSWYRYRTRDALLGHENSTANISFDDFVLEYCKGKPAEFAKVGSQNKFVRLNDDNLGVDHLFRYESLNKAVQFLEQRLDVEIDLPMRNVSPVLDLQLSPDIKDKLHEKRSEEFAIWERAQS</sequence>
<dbReference type="SUPFAM" id="SSF52540">
    <property type="entry name" value="P-loop containing nucleoside triphosphate hydrolases"/>
    <property type="match status" value="1"/>
</dbReference>
<evidence type="ECO:0000313" key="1">
    <source>
        <dbReference type="EMBL" id="PRY78739.1"/>
    </source>
</evidence>
<organism evidence="1 2">
    <name type="scientific">Yoonia maritima</name>
    <dbReference type="NCBI Taxonomy" id="1435347"/>
    <lineage>
        <taxon>Bacteria</taxon>
        <taxon>Pseudomonadati</taxon>
        <taxon>Pseudomonadota</taxon>
        <taxon>Alphaproteobacteria</taxon>
        <taxon>Rhodobacterales</taxon>
        <taxon>Paracoccaceae</taxon>
        <taxon>Yoonia</taxon>
    </lineage>
</organism>
<gene>
    <name evidence="1" type="ORF">CLV80_10363</name>
</gene>
<dbReference type="Gene3D" id="3.40.50.300">
    <property type="entry name" value="P-loop containing nucleotide triphosphate hydrolases"/>
    <property type="match status" value="1"/>
</dbReference>
<dbReference type="OrthoDB" id="7687351at2"/>
<protein>
    <recommendedName>
        <fullName evidence="3">Gamma-glutamyl kinase</fullName>
    </recommendedName>
</protein>
<dbReference type="Proteomes" id="UP000238007">
    <property type="component" value="Unassembled WGS sequence"/>
</dbReference>
<name>A0A2T0W186_9RHOB</name>
<proteinExistence type="predicted"/>
<dbReference type="AlphaFoldDB" id="A0A2T0W186"/>